<keyword evidence="5" id="KW-1185">Reference proteome</keyword>
<feature type="domain" description="C2H2-type" evidence="2">
    <location>
        <begin position="44"/>
        <end position="68"/>
    </location>
</feature>
<evidence type="ECO:0000313" key="5">
    <source>
        <dbReference type="Proteomes" id="UP001642360"/>
    </source>
</evidence>
<dbReference type="AlphaFoldDB" id="A0ABC8SNC8"/>
<dbReference type="Pfam" id="PF12874">
    <property type="entry name" value="zf-met"/>
    <property type="match status" value="2"/>
</dbReference>
<dbReference type="PANTHER" id="PTHR47487:SF8">
    <property type="entry name" value="OS08G0270900 PROTEIN"/>
    <property type="match status" value="1"/>
</dbReference>
<evidence type="ECO:0000259" key="3">
    <source>
        <dbReference type="SMART" id="SM00451"/>
    </source>
</evidence>
<dbReference type="PANTHER" id="PTHR47487">
    <property type="entry name" value="OS06G0651300 PROTEIN-RELATED"/>
    <property type="match status" value="1"/>
</dbReference>
<comment type="caution">
    <text evidence="4">The sequence shown here is derived from an EMBL/GenBank/DDBJ whole genome shotgun (WGS) entry which is preliminary data.</text>
</comment>
<feature type="region of interest" description="Disordered" evidence="1">
    <location>
        <begin position="106"/>
        <end position="140"/>
    </location>
</feature>
<sequence length="244" mass="26446">MVFVIEVKPVNSRLAGVKRKFETPIAGGDDAAALATMSKKSHKWSCGLCQVSATCEQGLKDHLKGKKHNAKEKASLRNSKTFSDNSGDYLLPEETKQCGELSLPTGSTSPKLHNITDENQDTNPKLKLMKGSGKVNAGLPVREEDNTFGSENSNSKFWCSICKVGTTSEASMTTHRMGKKHMNLLQQNGGGVIAIKMMPFNIPSVDAPIETAAKQGKLDSFAHAYKEVYRVGADWEADASKGEL</sequence>
<evidence type="ECO:0000256" key="1">
    <source>
        <dbReference type="SAM" id="MobiDB-lite"/>
    </source>
</evidence>
<reference evidence="4 5" key="1">
    <citation type="submission" date="2024-02" db="EMBL/GenBank/DDBJ databases">
        <authorList>
            <person name="Vignale AGUSTIN F."/>
            <person name="Sosa J E."/>
            <person name="Modenutti C."/>
        </authorList>
    </citation>
    <scope>NUCLEOTIDE SEQUENCE [LARGE SCALE GENOMIC DNA]</scope>
</reference>
<name>A0ABC8SNC8_9AQUA</name>
<dbReference type="InterPro" id="IPR013087">
    <property type="entry name" value="Znf_C2H2_type"/>
</dbReference>
<gene>
    <name evidence="4" type="ORF">ILEXP_LOCUS27074</name>
</gene>
<dbReference type="Gene3D" id="3.30.160.60">
    <property type="entry name" value="Classic Zinc Finger"/>
    <property type="match status" value="2"/>
</dbReference>
<feature type="domain" description="U1-type" evidence="3">
    <location>
        <begin position="41"/>
        <end position="75"/>
    </location>
</feature>
<protein>
    <submittedName>
        <fullName evidence="4">Uncharacterized protein</fullName>
    </submittedName>
</protein>
<feature type="domain" description="U1-type" evidence="3">
    <location>
        <begin position="154"/>
        <end position="188"/>
    </location>
</feature>
<feature type="domain" description="C2H2-type" evidence="2">
    <location>
        <begin position="157"/>
        <end position="181"/>
    </location>
</feature>
<dbReference type="SUPFAM" id="SSF57667">
    <property type="entry name" value="beta-beta-alpha zinc fingers"/>
    <property type="match status" value="2"/>
</dbReference>
<dbReference type="Proteomes" id="UP001642360">
    <property type="component" value="Unassembled WGS sequence"/>
</dbReference>
<dbReference type="InterPro" id="IPR003604">
    <property type="entry name" value="Matrin/U1-like-C_Znf_C2H2"/>
</dbReference>
<accession>A0ABC8SNC8</accession>
<dbReference type="InterPro" id="IPR036236">
    <property type="entry name" value="Znf_C2H2_sf"/>
</dbReference>
<dbReference type="SMART" id="SM00355">
    <property type="entry name" value="ZnF_C2H2"/>
    <property type="match status" value="2"/>
</dbReference>
<proteinExistence type="predicted"/>
<dbReference type="EMBL" id="CAUOFW020003170">
    <property type="protein sequence ID" value="CAK9158432.1"/>
    <property type="molecule type" value="Genomic_DNA"/>
</dbReference>
<dbReference type="SMART" id="SM00451">
    <property type="entry name" value="ZnF_U1"/>
    <property type="match status" value="2"/>
</dbReference>
<evidence type="ECO:0000313" key="4">
    <source>
        <dbReference type="EMBL" id="CAK9158432.1"/>
    </source>
</evidence>
<organism evidence="4 5">
    <name type="scientific">Ilex paraguariensis</name>
    <name type="common">yerba mate</name>
    <dbReference type="NCBI Taxonomy" id="185542"/>
    <lineage>
        <taxon>Eukaryota</taxon>
        <taxon>Viridiplantae</taxon>
        <taxon>Streptophyta</taxon>
        <taxon>Embryophyta</taxon>
        <taxon>Tracheophyta</taxon>
        <taxon>Spermatophyta</taxon>
        <taxon>Magnoliopsida</taxon>
        <taxon>eudicotyledons</taxon>
        <taxon>Gunneridae</taxon>
        <taxon>Pentapetalae</taxon>
        <taxon>asterids</taxon>
        <taxon>campanulids</taxon>
        <taxon>Aquifoliales</taxon>
        <taxon>Aquifoliaceae</taxon>
        <taxon>Ilex</taxon>
    </lineage>
</organism>
<evidence type="ECO:0000259" key="2">
    <source>
        <dbReference type="SMART" id="SM00355"/>
    </source>
</evidence>